<sequence length="226" mass="24648">MPLRQSTVASPNEVISTLVERVRGLELAQASQNSPFIQIGSSNPPYHSGQVDLLTGVGTLGMPPQYPQQTPTRPIISNTTPPGLVANSLFLDNTPSYLNMYSESLQGYMFSSPGMFAQTQGPPYAPANTYAAPYQQPTPPPLPQQTSSMVESYAIGTYSEYLKEPLDFTIRSVMLPRPLPDFPKFKGEGDPNVHIKAYATAIQELLPWDGVVAKIFPKTLEGMLSI</sequence>
<feature type="non-terminal residue" evidence="1">
    <location>
        <position position="226"/>
    </location>
</feature>
<dbReference type="Proteomes" id="UP000824469">
    <property type="component" value="Unassembled WGS sequence"/>
</dbReference>
<evidence type="ECO:0000313" key="2">
    <source>
        <dbReference type="Proteomes" id="UP000824469"/>
    </source>
</evidence>
<organism evidence="1 2">
    <name type="scientific">Taxus chinensis</name>
    <name type="common">Chinese yew</name>
    <name type="synonym">Taxus wallichiana var. chinensis</name>
    <dbReference type="NCBI Taxonomy" id="29808"/>
    <lineage>
        <taxon>Eukaryota</taxon>
        <taxon>Viridiplantae</taxon>
        <taxon>Streptophyta</taxon>
        <taxon>Embryophyta</taxon>
        <taxon>Tracheophyta</taxon>
        <taxon>Spermatophyta</taxon>
        <taxon>Pinopsida</taxon>
        <taxon>Pinidae</taxon>
        <taxon>Conifers II</taxon>
        <taxon>Cupressales</taxon>
        <taxon>Taxaceae</taxon>
        <taxon>Taxus</taxon>
    </lineage>
</organism>
<accession>A0AA38C5U9</accession>
<dbReference type="AlphaFoldDB" id="A0AA38C5U9"/>
<gene>
    <name evidence="1" type="ORF">KI387_034764</name>
</gene>
<dbReference type="EMBL" id="JAHRHJ020003813">
    <property type="protein sequence ID" value="KAH9290647.1"/>
    <property type="molecule type" value="Genomic_DNA"/>
</dbReference>
<reference evidence="1 2" key="1">
    <citation type="journal article" date="2021" name="Nat. Plants">
        <title>The Taxus genome provides insights into paclitaxel biosynthesis.</title>
        <authorList>
            <person name="Xiong X."/>
            <person name="Gou J."/>
            <person name="Liao Q."/>
            <person name="Li Y."/>
            <person name="Zhou Q."/>
            <person name="Bi G."/>
            <person name="Li C."/>
            <person name="Du R."/>
            <person name="Wang X."/>
            <person name="Sun T."/>
            <person name="Guo L."/>
            <person name="Liang H."/>
            <person name="Lu P."/>
            <person name="Wu Y."/>
            <person name="Zhang Z."/>
            <person name="Ro D.K."/>
            <person name="Shang Y."/>
            <person name="Huang S."/>
            <person name="Yan J."/>
        </authorList>
    </citation>
    <scope>NUCLEOTIDE SEQUENCE [LARGE SCALE GENOMIC DNA]</scope>
    <source>
        <strain evidence="1">Ta-2019</strain>
    </source>
</reference>
<name>A0AA38C5U9_TAXCH</name>
<evidence type="ECO:0000313" key="1">
    <source>
        <dbReference type="EMBL" id="KAH9290647.1"/>
    </source>
</evidence>
<proteinExistence type="predicted"/>
<comment type="caution">
    <text evidence="1">The sequence shown here is derived from an EMBL/GenBank/DDBJ whole genome shotgun (WGS) entry which is preliminary data.</text>
</comment>
<protein>
    <submittedName>
        <fullName evidence="1">Uncharacterized protein</fullName>
    </submittedName>
</protein>
<keyword evidence="2" id="KW-1185">Reference proteome</keyword>